<dbReference type="Proteomes" id="UP000320643">
    <property type="component" value="Unassembled WGS sequence"/>
</dbReference>
<dbReference type="AlphaFoldDB" id="A0A552UX69"/>
<reference evidence="3 4" key="1">
    <citation type="submission" date="2019-07" db="EMBL/GenBank/DDBJ databases">
        <title>Flavobacterium sp. nov., isolated from glacier ice.</title>
        <authorList>
            <person name="Liu Q."/>
            <person name="Xin Y.-H."/>
        </authorList>
    </citation>
    <scope>NUCLEOTIDE SEQUENCE [LARGE SCALE GENOMIC DNA]</scope>
    <source>
        <strain evidence="3 4">ZT4R6</strain>
    </source>
</reference>
<comment type="caution">
    <text evidence="3">The sequence shown here is derived from an EMBL/GenBank/DDBJ whole genome shotgun (WGS) entry which is preliminary data.</text>
</comment>
<protein>
    <submittedName>
        <fullName evidence="3">Glycosyltransferase family 9 protein</fullName>
    </submittedName>
</protein>
<evidence type="ECO:0000313" key="4">
    <source>
        <dbReference type="Proteomes" id="UP000320643"/>
    </source>
</evidence>
<proteinExistence type="predicted"/>
<dbReference type="GO" id="GO:0005829">
    <property type="term" value="C:cytosol"/>
    <property type="evidence" value="ECO:0007669"/>
    <property type="project" value="TreeGrafter"/>
</dbReference>
<dbReference type="OrthoDB" id="9797795at2"/>
<keyword evidence="4" id="KW-1185">Reference proteome</keyword>
<dbReference type="PANTHER" id="PTHR30160">
    <property type="entry name" value="TETRAACYLDISACCHARIDE 4'-KINASE-RELATED"/>
    <property type="match status" value="1"/>
</dbReference>
<dbReference type="GO" id="GO:0009244">
    <property type="term" value="P:lipopolysaccharide core region biosynthetic process"/>
    <property type="evidence" value="ECO:0007669"/>
    <property type="project" value="TreeGrafter"/>
</dbReference>
<accession>A0A552UX69</accession>
<keyword evidence="1" id="KW-0328">Glycosyltransferase</keyword>
<dbReference type="CDD" id="cd03789">
    <property type="entry name" value="GT9_LPS_heptosyltransferase"/>
    <property type="match status" value="1"/>
</dbReference>
<evidence type="ECO:0000313" key="3">
    <source>
        <dbReference type="EMBL" id="TRW22824.1"/>
    </source>
</evidence>
<organism evidence="3 4">
    <name type="scientific">Flavobacterium zepuense</name>
    <dbReference type="NCBI Taxonomy" id="2593302"/>
    <lineage>
        <taxon>Bacteria</taxon>
        <taxon>Pseudomonadati</taxon>
        <taxon>Bacteroidota</taxon>
        <taxon>Flavobacteriia</taxon>
        <taxon>Flavobacteriales</taxon>
        <taxon>Flavobacteriaceae</taxon>
        <taxon>Flavobacterium</taxon>
    </lineage>
</organism>
<evidence type="ECO:0000256" key="1">
    <source>
        <dbReference type="ARBA" id="ARBA00022676"/>
    </source>
</evidence>
<gene>
    <name evidence="3" type="ORF">FMM05_16345</name>
</gene>
<dbReference type="GO" id="GO:0008713">
    <property type="term" value="F:ADP-heptose-lipopolysaccharide heptosyltransferase activity"/>
    <property type="evidence" value="ECO:0007669"/>
    <property type="project" value="TreeGrafter"/>
</dbReference>
<dbReference type="SUPFAM" id="SSF53756">
    <property type="entry name" value="UDP-Glycosyltransferase/glycogen phosphorylase"/>
    <property type="match status" value="1"/>
</dbReference>
<dbReference type="EMBL" id="VJVZ01000011">
    <property type="protein sequence ID" value="TRW22824.1"/>
    <property type="molecule type" value="Genomic_DNA"/>
</dbReference>
<keyword evidence="2 3" id="KW-0808">Transferase</keyword>
<sequence>MKVPKRLNNIRKRLMIRLTKNVGSASYIKNPNAGVNKDIKRVLISRPNGRLGNILLITPLIQDVVATFPNCKIDLFVKGGLAEVVFKNYPNVDRIIQLPRKPFNELLKYINTWIKIKKKRYDLVINVVPHSSSGRLSAQFARAGLKIFGGAEGLSDKYPDYNHIAKHPVYDFRNFLTQIGFEENTAPIPPLDLKLSAQELEHGNEVLKNLVDTNKKTLSIFTFATGAKCYSEDAWELFYNQLLEQFPNHNIVEILPKENVSQIDFKAPTFYSNDVREIAAVIASTEAFIGADSGIMHLASASLTPTIGLFGFTNPETFGPYANYSTAVDTRTTSVEQWLATTRNILDKARQTAYALGLIPQIKSVKN</sequence>
<name>A0A552UX69_9FLAO</name>
<dbReference type="PANTHER" id="PTHR30160:SF1">
    <property type="entry name" value="LIPOPOLYSACCHARIDE 1,2-N-ACETYLGLUCOSAMINETRANSFERASE-RELATED"/>
    <property type="match status" value="1"/>
</dbReference>
<dbReference type="InterPro" id="IPR002201">
    <property type="entry name" value="Glyco_trans_9"/>
</dbReference>
<evidence type="ECO:0000256" key="2">
    <source>
        <dbReference type="ARBA" id="ARBA00022679"/>
    </source>
</evidence>
<dbReference type="Gene3D" id="3.40.50.2000">
    <property type="entry name" value="Glycogen Phosphorylase B"/>
    <property type="match status" value="2"/>
</dbReference>
<dbReference type="InterPro" id="IPR051199">
    <property type="entry name" value="LPS_LOS_Heptosyltrfase"/>
</dbReference>
<dbReference type="Pfam" id="PF01075">
    <property type="entry name" value="Glyco_transf_9"/>
    <property type="match status" value="1"/>
</dbReference>